<gene>
    <name evidence="1" type="ORF">H2198_000020</name>
</gene>
<comment type="caution">
    <text evidence="1">The sequence shown here is derived from an EMBL/GenBank/DDBJ whole genome shotgun (WGS) entry which is preliminary data.</text>
</comment>
<name>A0ACC3AKR9_9EURO</name>
<keyword evidence="2" id="KW-1185">Reference proteome</keyword>
<evidence type="ECO:0000313" key="1">
    <source>
        <dbReference type="EMBL" id="KAJ9664674.1"/>
    </source>
</evidence>
<protein>
    <submittedName>
        <fullName evidence="1">Uncharacterized protein</fullName>
    </submittedName>
</protein>
<sequence>MRNLSPSSSLSSETQTNGMNRQISRKQSSFISHDKENFEDTKNVVWEDQVDNVVDEHIPFAEDNIHSQDQPLAKTVSSPTRIQSNAVVNSDLTTPYYVDFEQTPTGLIYLINFKPTTYLLQVVPEPQSEREIIHTTDENGAVHLHLKLSNRLTILRQENIKSFALVDLILVVQGIDLSKYAQDGEVIEVEGTLTDMIVVLEFVCESSDPVAFPDSTTTRVLCAPLNCKQFGIHGKIGLRINRHKMLMMLAEYIIQCSLIQEQEVAVDEAVHVNAEEEKEEEEDAKDKTFKLISDYSMSRLTTENTINDFEDATAEDLIQAAISATRPSAFWYRLVEVRDGQELRS</sequence>
<organism evidence="1 2">
    <name type="scientific">Neophaeococcomyces mojaviensis</name>
    <dbReference type="NCBI Taxonomy" id="3383035"/>
    <lineage>
        <taxon>Eukaryota</taxon>
        <taxon>Fungi</taxon>
        <taxon>Dikarya</taxon>
        <taxon>Ascomycota</taxon>
        <taxon>Pezizomycotina</taxon>
        <taxon>Eurotiomycetes</taxon>
        <taxon>Chaetothyriomycetidae</taxon>
        <taxon>Chaetothyriales</taxon>
        <taxon>Chaetothyriales incertae sedis</taxon>
        <taxon>Neophaeococcomyces</taxon>
    </lineage>
</organism>
<evidence type="ECO:0000313" key="2">
    <source>
        <dbReference type="Proteomes" id="UP001172386"/>
    </source>
</evidence>
<proteinExistence type="predicted"/>
<dbReference type="Proteomes" id="UP001172386">
    <property type="component" value="Unassembled WGS sequence"/>
</dbReference>
<accession>A0ACC3AKR9</accession>
<reference evidence="1" key="1">
    <citation type="submission" date="2022-10" db="EMBL/GenBank/DDBJ databases">
        <title>Culturing micro-colonial fungi from biological soil crusts in the Mojave desert and describing Neophaeococcomyces mojavensis, and introducing the new genera and species Taxawa tesnikishii.</title>
        <authorList>
            <person name="Kurbessoian T."/>
            <person name="Stajich J.E."/>
        </authorList>
    </citation>
    <scope>NUCLEOTIDE SEQUENCE</scope>
    <source>
        <strain evidence="1">JES_112</strain>
    </source>
</reference>
<dbReference type="EMBL" id="JAPDRQ010000001">
    <property type="protein sequence ID" value="KAJ9664674.1"/>
    <property type="molecule type" value="Genomic_DNA"/>
</dbReference>